<dbReference type="InterPro" id="IPR009097">
    <property type="entry name" value="Cyclic_Pdiesterase"/>
</dbReference>
<dbReference type="GO" id="GO:0016874">
    <property type="term" value="F:ligase activity"/>
    <property type="evidence" value="ECO:0007669"/>
    <property type="project" value="UniProtKB-KW"/>
</dbReference>
<dbReference type="PANTHER" id="PTHR40037:SF1">
    <property type="entry name" value="PHOSPHOESTERASE SAOUHSC_00951-RELATED"/>
    <property type="match status" value="1"/>
</dbReference>
<dbReference type="PANTHER" id="PTHR40037">
    <property type="entry name" value="PHOSPHOESTERASE YJCG-RELATED"/>
    <property type="match status" value="1"/>
</dbReference>
<gene>
    <name evidence="1" type="ORF">C1C97_009615</name>
</gene>
<sequence length="190" mass="21392">MSEGQVSPTVRPGHAYAGVVIRLPDPVGRELQDWRESFGDEQAGTVPAHITLMISALEENWDDLLAHVRAVAARWEPFHVEIHGTGTFRPVTPVVYLRLERGSEQCAALHRELRSHRMESASPFEYHPHVTLAHGTSDEVLDRAQQMLRAYRAAFLVDRIHLYEGDERGAWHVRDSIPLGGTSADHRDAH</sequence>
<dbReference type="Pfam" id="PF13563">
    <property type="entry name" value="2_5_RNA_ligase2"/>
    <property type="match status" value="1"/>
</dbReference>
<keyword evidence="2" id="KW-1185">Reference proteome</keyword>
<dbReference type="EMBL" id="PNJG02000003">
    <property type="protein sequence ID" value="RKQ34096.1"/>
    <property type="molecule type" value="Genomic_DNA"/>
</dbReference>
<comment type="caution">
    <text evidence="1">The sequence shown here is derived from an EMBL/GenBank/DDBJ whole genome shotgun (WGS) entry which is preliminary data.</text>
</comment>
<reference evidence="1 2" key="1">
    <citation type="submission" date="2018-10" db="EMBL/GenBank/DDBJ databases">
        <title>Kocuria tytouropygialis sp. nov., isolated from the uropygial gland of an American barn owl (Tyto furcata).</title>
        <authorList>
            <person name="Braun M.S."/>
            <person name="Wang E."/>
            <person name="Zimmermann S."/>
            <person name="Wagner H."/>
            <person name="Wink M."/>
        </authorList>
    </citation>
    <scope>NUCLEOTIDE SEQUENCE [LARGE SCALE GENOMIC DNA]</scope>
    <source>
        <strain evidence="1 2">442</strain>
    </source>
</reference>
<keyword evidence="1" id="KW-0436">Ligase</keyword>
<dbReference type="AlphaFoldDB" id="A0A495A3J5"/>
<dbReference type="OrthoDB" id="358773at2"/>
<evidence type="ECO:0000313" key="2">
    <source>
        <dbReference type="Proteomes" id="UP000249516"/>
    </source>
</evidence>
<dbReference type="RefSeq" id="WP_110919496.1">
    <property type="nucleotide sequence ID" value="NZ_PNJG02000003.1"/>
</dbReference>
<name>A0A495A3J5_9MICC</name>
<dbReference type="Gene3D" id="3.90.1140.10">
    <property type="entry name" value="Cyclic phosphodiesterase"/>
    <property type="match status" value="1"/>
</dbReference>
<accession>A0A495A3J5</accession>
<proteinExistence type="predicted"/>
<dbReference type="Proteomes" id="UP000249516">
    <property type="component" value="Unassembled WGS sequence"/>
</dbReference>
<organism evidence="1 2">
    <name type="scientific">Kocuria tytonis</name>
    <dbReference type="NCBI Taxonomy" id="2054280"/>
    <lineage>
        <taxon>Bacteria</taxon>
        <taxon>Bacillati</taxon>
        <taxon>Actinomycetota</taxon>
        <taxon>Actinomycetes</taxon>
        <taxon>Micrococcales</taxon>
        <taxon>Micrococcaceae</taxon>
        <taxon>Kocuria</taxon>
    </lineage>
</organism>
<dbReference type="SUPFAM" id="SSF55144">
    <property type="entry name" value="LigT-like"/>
    <property type="match status" value="1"/>
</dbReference>
<evidence type="ECO:0000313" key="1">
    <source>
        <dbReference type="EMBL" id="RKQ34096.1"/>
    </source>
</evidence>
<protein>
    <submittedName>
        <fullName evidence="1">2'-5' RNA ligase family protein</fullName>
    </submittedName>
</protein>
<dbReference type="InterPro" id="IPR050580">
    <property type="entry name" value="2H_phosphoesterase_YjcG-like"/>
</dbReference>